<keyword evidence="5" id="KW-0411">Iron-sulfur</keyword>
<evidence type="ECO:0000256" key="2">
    <source>
        <dbReference type="ARBA" id="ARBA00022691"/>
    </source>
</evidence>
<evidence type="ECO:0000256" key="1">
    <source>
        <dbReference type="ARBA" id="ARBA00001966"/>
    </source>
</evidence>
<name>A0A6S6S3J7_9BACT</name>
<dbReference type="GO" id="GO:0051536">
    <property type="term" value="F:iron-sulfur cluster binding"/>
    <property type="evidence" value="ECO:0007669"/>
    <property type="project" value="UniProtKB-KW"/>
</dbReference>
<dbReference type="InterPro" id="IPR050377">
    <property type="entry name" value="Radical_SAM_PqqE_MftC-like"/>
</dbReference>
<evidence type="ECO:0000256" key="4">
    <source>
        <dbReference type="ARBA" id="ARBA00023004"/>
    </source>
</evidence>
<dbReference type="SFLD" id="SFLDG01067">
    <property type="entry name" value="SPASM/twitch_domain_containing"/>
    <property type="match status" value="1"/>
</dbReference>
<dbReference type="CDD" id="cd21109">
    <property type="entry name" value="SPASM"/>
    <property type="match status" value="1"/>
</dbReference>
<evidence type="ECO:0000259" key="6">
    <source>
        <dbReference type="PROSITE" id="PS51918"/>
    </source>
</evidence>
<dbReference type="Pfam" id="PF04055">
    <property type="entry name" value="Radical_SAM"/>
    <property type="match status" value="1"/>
</dbReference>
<comment type="cofactor">
    <cofactor evidence="1">
        <name>[4Fe-4S] cluster</name>
        <dbReference type="ChEBI" id="CHEBI:49883"/>
    </cofactor>
</comment>
<dbReference type="EMBL" id="CACVAS010000010">
    <property type="protein sequence ID" value="CAA6799934.1"/>
    <property type="molecule type" value="Genomic_DNA"/>
</dbReference>
<keyword evidence="4" id="KW-0408">Iron</keyword>
<evidence type="ECO:0000313" key="7">
    <source>
        <dbReference type="EMBL" id="CAA6799934.1"/>
    </source>
</evidence>
<dbReference type="SFLD" id="SFLDG01386">
    <property type="entry name" value="main_SPASM_domain-containing"/>
    <property type="match status" value="1"/>
</dbReference>
<keyword evidence="3" id="KW-0479">Metal-binding</keyword>
<sequence>MNKTGFLPAKVIHLHPTNLCNLNCLHCYSSSSPKKKDEVKIEFINEILKNLQEDGYEILSISGGEPLVYPKINELINFSKKIGLKVNLITNGMLLNRVIDISSKVSMFAISIDGSEENHDVMRNKTGAFIKLEENIRILSSLKISFGLAFCVTKKNIKDLMYVYDFATKYNAKLLQLHPLASIGRGEEVNESALSPKELERLYLTAKLLEEASLEGGVKVQIDLLPKNSIPHSRLTHNQLSSSDPISHQINPIVITENGKIIPFAYGVSDKFKLGNIEQPWKDIENNYRENNFYKIKSLVQDNFDQCQKSEEKIHDWYQSLVKCSV</sequence>
<proteinExistence type="predicted"/>
<dbReference type="SUPFAM" id="SSF102114">
    <property type="entry name" value="Radical SAM enzymes"/>
    <property type="match status" value="1"/>
</dbReference>
<gene>
    <name evidence="7" type="ORF">HELGO_WM72950</name>
</gene>
<keyword evidence="2" id="KW-0949">S-adenosyl-L-methionine</keyword>
<evidence type="ECO:0000256" key="3">
    <source>
        <dbReference type="ARBA" id="ARBA00022723"/>
    </source>
</evidence>
<dbReference type="InterPro" id="IPR058240">
    <property type="entry name" value="rSAM_sf"/>
</dbReference>
<dbReference type="SFLD" id="SFLDS00029">
    <property type="entry name" value="Radical_SAM"/>
    <property type="match status" value="1"/>
</dbReference>
<dbReference type="AlphaFoldDB" id="A0A6S6S3J7"/>
<dbReference type="PANTHER" id="PTHR11228">
    <property type="entry name" value="RADICAL SAM DOMAIN PROTEIN"/>
    <property type="match status" value="1"/>
</dbReference>
<protein>
    <recommendedName>
        <fullName evidence="6">Radical SAM core domain-containing protein</fullName>
    </recommendedName>
</protein>
<dbReference type="InterPro" id="IPR013785">
    <property type="entry name" value="Aldolase_TIM"/>
</dbReference>
<dbReference type="GO" id="GO:0003824">
    <property type="term" value="F:catalytic activity"/>
    <property type="evidence" value="ECO:0007669"/>
    <property type="project" value="InterPro"/>
</dbReference>
<accession>A0A6S6S3J7</accession>
<dbReference type="PROSITE" id="PS51918">
    <property type="entry name" value="RADICAL_SAM"/>
    <property type="match status" value="1"/>
</dbReference>
<dbReference type="GO" id="GO:0046872">
    <property type="term" value="F:metal ion binding"/>
    <property type="evidence" value="ECO:0007669"/>
    <property type="project" value="UniProtKB-KW"/>
</dbReference>
<dbReference type="Gene3D" id="3.20.20.70">
    <property type="entry name" value="Aldolase class I"/>
    <property type="match status" value="1"/>
</dbReference>
<dbReference type="InterPro" id="IPR007197">
    <property type="entry name" value="rSAM"/>
</dbReference>
<dbReference type="CDD" id="cd01335">
    <property type="entry name" value="Radical_SAM"/>
    <property type="match status" value="1"/>
</dbReference>
<organism evidence="7">
    <name type="scientific">uncultured Sulfurovum sp</name>
    <dbReference type="NCBI Taxonomy" id="269237"/>
    <lineage>
        <taxon>Bacteria</taxon>
        <taxon>Pseudomonadati</taxon>
        <taxon>Campylobacterota</taxon>
        <taxon>Epsilonproteobacteria</taxon>
        <taxon>Campylobacterales</taxon>
        <taxon>Sulfurovaceae</taxon>
        <taxon>Sulfurovum</taxon>
        <taxon>environmental samples</taxon>
    </lineage>
</organism>
<evidence type="ECO:0000256" key="5">
    <source>
        <dbReference type="ARBA" id="ARBA00023014"/>
    </source>
</evidence>
<dbReference type="PANTHER" id="PTHR11228:SF7">
    <property type="entry name" value="PQQA PEPTIDE CYCLASE"/>
    <property type="match status" value="1"/>
</dbReference>
<reference evidence="7" key="1">
    <citation type="submission" date="2020-01" db="EMBL/GenBank/DDBJ databases">
        <authorList>
            <person name="Meier V. D."/>
            <person name="Meier V D."/>
        </authorList>
    </citation>
    <scope>NUCLEOTIDE SEQUENCE</scope>
    <source>
        <strain evidence="7">HLG_WM_MAG_01</strain>
    </source>
</reference>
<feature type="domain" description="Radical SAM core" evidence="6">
    <location>
        <begin position="6"/>
        <end position="215"/>
    </location>
</feature>